<accession>A0ACB9DAJ0</accession>
<evidence type="ECO:0000313" key="2">
    <source>
        <dbReference type="Proteomes" id="UP001056120"/>
    </source>
</evidence>
<protein>
    <submittedName>
        <fullName evidence="1">Uncharacterized protein</fullName>
    </submittedName>
</protein>
<keyword evidence="2" id="KW-1185">Reference proteome</keyword>
<dbReference type="EMBL" id="CM042037">
    <property type="protein sequence ID" value="KAI3743663.1"/>
    <property type="molecule type" value="Genomic_DNA"/>
</dbReference>
<name>A0ACB9DAJ0_9ASTR</name>
<comment type="caution">
    <text evidence="1">The sequence shown here is derived from an EMBL/GenBank/DDBJ whole genome shotgun (WGS) entry which is preliminary data.</text>
</comment>
<dbReference type="Proteomes" id="UP001056120">
    <property type="component" value="Linkage Group LG20"/>
</dbReference>
<proteinExistence type="predicted"/>
<sequence length="923" mass="104724">MAHTAPLQRELRGGIGRLSKEEFGAWGVRHACKLLLRDCIGKGLASIDENCMGPLYMPLYMHFTYGPVGIGVGKKVDRPAWRLHSGVKNQNFQFNRLVLANYFKDTSFMEHINKEKPYESKFFKPPDPGDSDPVEEAMKDDGAANPYAEKEGNDPRLSPRLTRLIEEQGTNRYRLRSGDETGKGPIRHHAAKPKSMKPDRGRRNKQPDSFDKENRPLNMTLRPEENNLSGHMGDEANSAGQLIVEANMQRNLHGDISGTADTSISPDGENMGTDEMQPGDPNVTGMQTTDKVMLNMEYAGESILNNMSTQSYCDEVLIEGEEQEVSSDQSIKHRSCLDTTGDKVSNCNMQEITNLGGFFPGITHVCEQGNQKLAQIILPDIWEDIRRDEGCLEEWKVIVNRNKDCLMNENYMGIQELRKRMQASWHRGTEELATTFSYNNNLAMMGLEKWIGNHTNLCRVEKRKTRDQQGQQQIKFNMGYGECDITGCQFGRNKKMTKNKKDAQGFQIMAGNRDSTNTKVSFEEGRSRKYWRIWSSKNRIPEKNLPKSKHHFQQEFIPIELTQGPILVNNFNLGTGKGKEICKADKGKLRISNNPGLRKIREKEERLLEIAKSINATSENSKLITSIMGLTQSRITRFSAKVNEEGQNAGRGTTEYRKPVQTQRPNPQTETRHRNITIGGKPLDTSESPRNNEHNKPAIASPRDQEEKGRQGTSKKSGTMGNESATGMQRIGHPNVTVTETSNMFMLLDEDGNDLDRDMGTVNMDSREDISLAESNTRWARKQERNLNISYNQSLNQDQRIEAKRYILQRQIPDPEVLDVWPKQQLNYFKQLSHLYEFGEGFRWASYVREEELESDDANAATSHHYEEVDSESDATATYMKDDNLTPDRTPSEGMHIFDGMDHGQMDTDIAQDGNFEPNINGA</sequence>
<reference evidence="2" key="1">
    <citation type="journal article" date="2022" name="Mol. Ecol. Resour.">
        <title>The genomes of chicory, endive, great burdock and yacon provide insights into Asteraceae palaeo-polyploidization history and plant inulin production.</title>
        <authorList>
            <person name="Fan W."/>
            <person name="Wang S."/>
            <person name="Wang H."/>
            <person name="Wang A."/>
            <person name="Jiang F."/>
            <person name="Liu H."/>
            <person name="Zhao H."/>
            <person name="Xu D."/>
            <person name="Zhang Y."/>
        </authorList>
    </citation>
    <scope>NUCLEOTIDE SEQUENCE [LARGE SCALE GENOMIC DNA]</scope>
    <source>
        <strain evidence="2">cv. Yunnan</strain>
    </source>
</reference>
<gene>
    <name evidence="1" type="ORF">L1987_61374</name>
</gene>
<evidence type="ECO:0000313" key="1">
    <source>
        <dbReference type="EMBL" id="KAI3743663.1"/>
    </source>
</evidence>
<reference evidence="1 2" key="2">
    <citation type="journal article" date="2022" name="Mol. Ecol. Resour.">
        <title>The genomes of chicory, endive, great burdock and yacon provide insights into Asteraceae paleo-polyploidization history and plant inulin production.</title>
        <authorList>
            <person name="Fan W."/>
            <person name="Wang S."/>
            <person name="Wang H."/>
            <person name="Wang A."/>
            <person name="Jiang F."/>
            <person name="Liu H."/>
            <person name="Zhao H."/>
            <person name="Xu D."/>
            <person name="Zhang Y."/>
        </authorList>
    </citation>
    <scope>NUCLEOTIDE SEQUENCE [LARGE SCALE GENOMIC DNA]</scope>
    <source>
        <strain evidence="2">cv. Yunnan</strain>
        <tissue evidence="1">Leaves</tissue>
    </source>
</reference>
<organism evidence="1 2">
    <name type="scientific">Smallanthus sonchifolius</name>
    <dbReference type="NCBI Taxonomy" id="185202"/>
    <lineage>
        <taxon>Eukaryota</taxon>
        <taxon>Viridiplantae</taxon>
        <taxon>Streptophyta</taxon>
        <taxon>Embryophyta</taxon>
        <taxon>Tracheophyta</taxon>
        <taxon>Spermatophyta</taxon>
        <taxon>Magnoliopsida</taxon>
        <taxon>eudicotyledons</taxon>
        <taxon>Gunneridae</taxon>
        <taxon>Pentapetalae</taxon>
        <taxon>asterids</taxon>
        <taxon>campanulids</taxon>
        <taxon>Asterales</taxon>
        <taxon>Asteraceae</taxon>
        <taxon>Asteroideae</taxon>
        <taxon>Heliantheae alliance</taxon>
        <taxon>Millerieae</taxon>
        <taxon>Smallanthus</taxon>
    </lineage>
</organism>